<dbReference type="PRINTS" id="PR00368">
    <property type="entry name" value="FADPNR"/>
</dbReference>
<dbReference type="AlphaFoldDB" id="A0A0K0X433"/>
<protein>
    <recommendedName>
        <fullName evidence="14">Oxidoreductase</fullName>
    </recommendedName>
</protein>
<dbReference type="InterPro" id="IPR051793">
    <property type="entry name" value="NADH:flavin_oxidoreductase"/>
</dbReference>
<dbReference type="GO" id="GO:0046872">
    <property type="term" value="F:metal ion binding"/>
    <property type="evidence" value="ECO:0007669"/>
    <property type="project" value="UniProtKB-KW"/>
</dbReference>
<evidence type="ECO:0000256" key="9">
    <source>
        <dbReference type="ARBA" id="ARBA00023014"/>
    </source>
</evidence>
<comment type="similarity">
    <text evidence="3">In the N-terminal section; belongs to the NADH:flavin oxidoreductase/NADH oxidase family.</text>
</comment>
<reference evidence="12 13" key="1">
    <citation type="submission" date="2015-07" db="EMBL/GenBank/DDBJ databases">
        <title>Complete genome sequence of Mycobacterium goodii X7B, a facultative thermophilic biodesulfurizing bacterium.</title>
        <authorList>
            <person name="Yu B."/>
            <person name="Li F."/>
            <person name="Xu P."/>
        </authorList>
    </citation>
    <scope>NUCLEOTIDE SEQUENCE [LARGE SCALE GENOMIC DNA]</scope>
    <source>
        <strain evidence="12 13">X7B</strain>
    </source>
</reference>
<dbReference type="Gene3D" id="3.40.50.720">
    <property type="entry name" value="NAD(P)-binding Rossmann-like Domain"/>
    <property type="match status" value="1"/>
</dbReference>
<keyword evidence="8" id="KW-0408">Iron</keyword>
<feature type="domain" description="FAD/NAD(P)-binding" evidence="11">
    <location>
        <begin position="401"/>
        <end position="616"/>
    </location>
</feature>
<dbReference type="PRINTS" id="PR00411">
    <property type="entry name" value="PNDRDTASEI"/>
</dbReference>
<dbReference type="GO" id="GO:0051536">
    <property type="term" value="F:iron-sulfur cluster binding"/>
    <property type="evidence" value="ECO:0007669"/>
    <property type="project" value="UniProtKB-KW"/>
</dbReference>
<dbReference type="SUPFAM" id="SSF51395">
    <property type="entry name" value="FMN-linked oxidoreductases"/>
    <property type="match status" value="1"/>
</dbReference>
<dbReference type="STRING" id="134601.AFA91_09795"/>
<keyword evidence="5" id="KW-0288">FMN</keyword>
<dbReference type="Pfam" id="PF07992">
    <property type="entry name" value="Pyr_redox_2"/>
    <property type="match status" value="1"/>
</dbReference>
<evidence type="ECO:0000256" key="2">
    <source>
        <dbReference type="ARBA" id="ARBA00001966"/>
    </source>
</evidence>
<dbReference type="Pfam" id="PF00724">
    <property type="entry name" value="Oxidored_FMN"/>
    <property type="match status" value="1"/>
</dbReference>
<dbReference type="InterPro" id="IPR036188">
    <property type="entry name" value="FAD/NAD-bd_sf"/>
</dbReference>
<keyword evidence="6" id="KW-0479">Metal-binding</keyword>
<dbReference type="PANTHER" id="PTHR42917:SF2">
    <property type="entry name" value="2,4-DIENOYL-COA REDUCTASE [(2E)-ENOYL-COA-PRODUCING]"/>
    <property type="match status" value="1"/>
</dbReference>
<dbReference type="InterPro" id="IPR013785">
    <property type="entry name" value="Aldolase_TIM"/>
</dbReference>
<dbReference type="KEGG" id="mgo:AFA91_09795"/>
<dbReference type="Gene3D" id="3.50.50.60">
    <property type="entry name" value="FAD/NAD(P)-binding domain"/>
    <property type="match status" value="1"/>
</dbReference>
<dbReference type="Gene3D" id="3.20.20.70">
    <property type="entry name" value="Aldolase class I"/>
    <property type="match status" value="1"/>
</dbReference>
<dbReference type="CDD" id="cd02803">
    <property type="entry name" value="OYE_like_FMN_family"/>
    <property type="match status" value="1"/>
</dbReference>
<evidence type="ECO:0000256" key="3">
    <source>
        <dbReference type="ARBA" id="ARBA00011048"/>
    </source>
</evidence>
<evidence type="ECO:0000256" key="8">
    <source>
        <dbReference type="ARBA" id="ARBA00023004"/>
    </source>
</evidence>
<evidence type="ECO:0000259" key="11">
    <source>
        <dbReference type="Pfam" id="PF07992"/>
    </source>
</evidence>
<gene>
    <name evidence="12" type="ORF">AFA91_09795</name>
</gene>
<accession>A0A0K0X433</accession>
<proteinExistence type="inferred from homology"/>
<dbReference type="Proteomes" id="UP000062255">
    <property type="component" value="Chromosome"/>
</dbReference>
<dbReference type="OrthoDB" id="3169239at2"/>
<dbReference type="SUPFAM" id="SSF51905">
    <property type="entry name" value="FAD/NAD(P)-binding domain"/>
    <property type="match status" value="1"/>
</dbReference>
<dbReference type="EMBL" id="CP012150">
    <property type="protein sequence ID" value="AKS32112.1"/>
    <property type="molecule type" value="Genomic_DNA"/>
</dbReference>
<organism evidence="12 13">
    <name type="scientific">Mycolicibacterium goodii</name>
    <name type="common">Mycobacterium goodii</name>
    <dbReference type="NCBI Taxonomy" id="134601"/>
    <lineage>
        <taxon>Bacteria</taxon>
        <taxon>Bacillati</taxon>
        <taxon>Actinomycetota</taxon>
        <taxon>Actinomycetes</taxon>
        <taxon>Mycobacteriales</taxon>
        <taxon>Mycobacteriaceae</taxon>
        <taxon>Mycolicibacterium</taxon>
    </lineage>
</organism>
<dbReference type="GO" id="GO:0016491">
    <property type="term" value="F:oxidoreductase activity"/>
    <property type="evidence" value="ECO:0007669"/>
    <property type="project" value="UniProtKB-KW"/>
</dbReference>
<dbReference type="PANTHER" id="PTHR42917">
    <property type="entry name" value="2,4-DIENOYL-COA REDUCTASE"/>
    <property type="match status" value="1"/>
</dbReference>
<evidence type="ECO:0000313" key="13">
    <source>
        <dbReference type="Proteomes" id="UP000062255"/>
    </source>
</evidence>
<dbReference type="GO" id="GO:0010181">
    <property type="term" value="F:FMN binding"/>
    <property type="evidence" value="ECO:0007669"/>
    <property type="project" value="InterPro"/>
</dbReference>
<name>A0A0K0X433_MYCGD</name>
<keyword evidence="7" id="KW-0560">Oxidoreductase</keyword>
<comment type="cofactor">
    <cofactor evidence="1">
        <name>FMN</name>
        <dbReference type="ChEBI" id="CHEBI:58210"/>
    </cofactor>
</comment>
<sequence length="669" mass="70323">MPHRVTATQQQYTTLLSPFQLGSIELKNRVVMLPMGARQSRDGLASDADVAWLEERARGGVGLIITGGQLASPTAVVPSNADGAPGNVYRLMEAFRPEGVDAARRLVTAVHSHGTRIIGQLVHQGRDNSFQPGISSAAPIMAPSPIRTPGASDTPHELSCHEIEQLVTDFGISARNLQEAGYDGVELHGAHGYLIAQFLSPLANARTDRYGLQTIDNRTRFLRDIIAEVRRVCGRAMVLGVRLSADEEIPGGIDIATTKEIVGRIEQDGLIDYVSISRATRGNYVKDSSVAFGAARESAAAVRRSTELPVIAASRITTPALAEQILRDGDADLVGLGRALIADPTFVLKASGEIPGAIRPCIAFVQDCRQSVGGVLCGVNASASRERQWSAHSANRVAPRRIAVVGGGPGGLEAARLAAEAGHRVALWESSDNLGGQVLRAASAPHRGELKGLVEFQASEIHRLGVEVLSGTTATTADIASFDPDLTIVATGSRPHTPIYPKAGIPVVSTWAVHDGVATDLARVLVVDDGTGFWPVAGAAEILAARGAHVELVGPAGAILQNIPAESAPGLHRRLRTAGVTYSPFTTLADVDGEHALLRDSVTGETRRVAYTLVVVQSAQLAVPFDALPETVKSISIGDCVAPRRISHAILEANKAIRSMAVQGAGVAG</sequence>
<keyword evidence="9" id="KW-0411">Iron-sulfur</keyword>
<evidence type="ECO:0000256" key="1">
    <source>
        <dbReference type="ARBA" id="ARBA00001917"/>
    </source>
</evidence>
<evidence type="ECO:0000313" key="12">
    <source>
        <dbReference type="EMBL" id="AKS32112.1"/>
    </source>
</evidence>
<comment type="cofactor">
    <cofactor evidence="2">
        <name>[4Fe-4S] cluster</name>
        <dbReference type="ChEBI" id="CHEBI:49883"/>
    </cofactor>
</comment>
<evidence type="ECO:0008006" key="14">
    <source>
        <dbReference type="Google" id="ProtNLM"/>
    </source>
</evidence>
<dbReference type="RefSeq" id="WP_083452819.1">
    <property type="nucleotide sequence ID" value="NZ_CP012150.1"/>
</dbReference>
<evidence type="ECO:0000259" key="10">
    <source>
        <dbReference type="Pfam" id="PF00724"/>
    </source>
</evidence>
<evidence type="ECO:0000256" key="4">
    <source>
        <dbReference type="ARBA" id="ARBA00022630"/>
    </source>
</evidence>
<dbReference type="InterPro" id="IPR001155">
    <property type="entry name" value="OxRdtase_FMN_N"/>
</dbReference>
<evidence type="ECO:0000256" key="5">
    <source>
        <dbReference type="ARBA" id="ARBA00022643"/>
    </source>
</evidence>
<evidence type="ECO:0000256" key="7">
    <source>
        <dbReference type="ARBA" id="ARBA00023002"/>
    </source>
</evidence>
<dbReference type="InterPro" id="IPR023753">
    <property type="entry name" value="FAD/NAD-binding_dom"/>
</dbReference>
<dbReference type="PATRIC" id="fig|134601.6.peg.2041"/>
<feature type="domain" description="NADH:flavin oxidoreductase/NADH oxidase N-terminal" evidence="10">
    <location>
        <begin position="15"/>
        <end position="353"/>
    </location>
</feature>
<keyword evidence="4" id="KW-0285">Flavoprotein</keyword>
<evidence type="ECO:0000256" key="6">
    <source>
        <dbReference type="ARBA" id="ARBA00022723"/>
    </source>
</evidence>